<accession>A0ACC0Y1S6</accession>
<reference evidence="2" key="1">
    <citation type="journal article" date="2023" name="G3 (Bethesda)">
        <title>Genome assembly and association tests identify interacting loci associated with vigor, precocity, and sex in interspecific pistachio rootstocks.</title>
        <authorList>
            <person name="Palmer W."/>
            <person name="Jacygrad E."/>
            <person name="Sagayaradj S."/>
            <person name="Cavanaugh K."/>
            <person name="Han R."/>
            <person name="Bertier L."/>
            <person name="Beede B."/>
            <person name="Kafkas S."/>
            <person name="Golino D."/>
            <person name="Preece J."/>
            <person name="Michelmore R."/>
        </authorList>
    </citation>
    <scope>NUCLEOTIDE SEQUENCE [LARGE SCALE GENOMIC DNA]</scope>
</reference>
<gene>
    <name evidence="1" type="ORF">Pint_35640</name>
</gene>
<dbReference type="Proteomes" id="UP001163603">
    <property type="component" value="Chromosome 9"/>
</dbReference>
<sequence length="1399" mass="153245">MEAETTNTNQKPGLLNWLLPAILPVLLISIGYVDPGKWAAIVEGGAHFGTDLVALMLLFNFAAILCQYLSARIGVVTGRDLAQICSSEYDKYTCILLGVQTELSVILLDLTMVLGIAHGLNLLLGLDLSTSVFLAAADAVLYPLFAGLLENKANFLCISMAGVLLLSYVLGVLISQPETPLSVNWMLTKLSGDSVFTLMSLLGASIMPHNFYLHSSIIRQRQGWLKISKGTLCHYHFFATSCIFCGIYLVNFVLMNSAANVFHSTGLVLLTFQDAMDQVFRSPVAPFVFLLVLFLSSQITALTWNLSGQVVLHDFLKLDIPNWLHRATIRIISMVPALFCVWTSGAEGIYQLLIFTQVMVALLLPSSVIPLFRVASSRSIMGVHKISQFLEFLVLITFGGMLVLKLMFVVEMIFGNSDWAGNLRWNIGSSASVHFVVLLITACASLCLLLWLLATPLKSASSRSDAQVWSWDKQKVSASFIEGEENVINETRYHGEGPVQRQESIPAVKKSTESQSYTSVTNFDLDLPETIMESDQEIHSGTVQENRSNITFPSPAICHQEESASTDGSLALSNVPKEVTGNDLLGTKTLMIESPVPPEKTVGIEGDLPTEKNDDEGDTWEAEESSKDVPESTSSFMSDGSGSFRSLSGKSDESGNGPGSLSKLVGLGRAARRQLASALDEFWGQLYDFHGQMTQEAKAKKLDILLGVGVDSKPISSLKVDPTVKEFSGFIPSVPSVGGRGSDSMLTSSFYDSPKQQRVQNSVDSAYGVQRGSSQLWSNHKQLLDAYVQNSSRIVHDAGERRYSSLRIPSEDSGERRYSSLRIPSEDSGERRYSSLHIPSEDFGERRYSSLHIPADDSGERRYSSLRIPSEDSGERRYSSLRIPSEDSGERRYSSLRTTPSSDAWNYQPNTVHGCDIAHLSRIARERNCDYLNGQREYPAPKSPSLVPTTYVDSLAFAMGQQLQNGTSSVQVSGYQNFTVSRNSPLQSERSYYGASSSGPADSVVMSANAKKYHSLPDISGLSVPLRDQYMANKGTQWDGSSGYKSSVGRASYEPSLYSNSGSRVGAPLAFDELSPSNVYRDAFPVQLNSSSTTGSLWSRQPFEQFGVTDKSRTVGEGLGNRSNANSQEATSIVNSEAKLLQSFRLCIVKLLKLEGSEWLFRPNDGADEDLIDRVAAREKFLCEAEAKTREIQMAESQYLSPERKVPNTVKNDDAGYNNFLISSVPNCGDGCIWRVDLIVSFGVWCIHRILGLSLMESRPELWGKYTYVLNRLQGVIDLAFSRPRSPMTPCFCLQIPAGHQQRSSPPISNGMLPPTAKPGRGKCTTAAMLLDIIKDVETAISCRKGRTGTAAGDVAFPKGKENLASVLKRYKRRLANKPAGNHDTSGSRKVATSAPYGS</sequence>
<proteinExistence type="predicted"/>
<dbReference type="EMBL" id="CM047744">
    <property type="protein sequence ID" value="KAJ0027468.1"/>
    <property type="molecule type" value="Genomic_DNA"/>
</dbReference>
<evidence type="ECO:0000313" key="1">
    <source>
        <dbReference type="EMBL" id="KAJ0027468.1"/>
    </source>
</evidence>
<name>A0ACC0Y1S6_9ROSI</name>
<evidence type="ECO:0000313" key="2">
    <source>
        <dbReference type="Proteomes" id="UP001163603"/>
    </source>
</evidence>
<comment type="caution">
    <text evidence="1">The sequence shown here is derived from an EMBL/GenBank/DDBJ whole genome shotgun (WGS) entry which is preliminary data.</text>
</comment>
<keyword evidence="2" id="KW-1185">Reference proteome</keyword>
<organism evidence="1 2">
    <name type="scientific">Pistacia integerrima</name>
    <dbReference type="NCBI Taxonomy" id="434235"/>
    <lineage>
        <taxon>Eukaryota</taxon>
        <taxon>Viridiplantae</taxon>
        <taxon>Streptophyta</taxon>
        <taxon>Embryophyta</taxon>
        <taxon>Tracheophyta</taxon>
        <taxon>Spermatophyta</taxon>
        <taxon>Magnoliopsida</taxon>
        <taxon>eudicotyledons</taxon>
        <taxon>Gunneridae</taxon>
        <taxon>Pentapetalae</taxon>
        <taxon>rosids</taxon>
        <taxon>malvids</taxon>
        <taxon>Sapindales</taxon>
        <taxon>Anacardiaceae</taxon>
        <taxon>Pistacia</taxon>
    </lineage>
</organism>
<protein>
    <submittedName>
        <fullName evidence="1">Uncharacterized protein</fullName>
    </submittedName>
</protein>